<dbReference type="CDD" id="cd00865">
    <property type="entry name" value="PEBP_bact_arch"/>
    <property type="match status" value="1"/>
</dbReference>
<dbReference type="InterPro" id="IPR036610">
    <property type="entry name" value="PEBP-like_sf"/>
</dbReference>
<sequence length="152" mass="16710">MSLTLTSTAFKMNGEIPVRFTCDGENISPELIIDGAPIGTKSFALTLEDPDVPKNIRVDGMWNHWVIWNLPPTTTQIAEGETPPGVIGTNTSGESAYEGPCPPDREHRYIFTLYTLSAVLSLPKGSSKEQLLQTLAPHVIEKVTLIGRYDRN</sequence>
<dbReference type="NCBIfam" id="TIGR00481">
    <property type="entry name" value="YbhB/YbcL family Raf kinase inhibitor-like protein"/>
    <property type="match status" value="1"/>
</dbReference>
<gene>
    <name evidence="1" type="ORF">A3D51_02435</name>
</gene>
<dbReference type="SUPFAM" id="SSF49777">
    <property type="entry name" value="PEBP-like"/>
    <property type="match status" value="1"/>
</dbReference>
<dbReference type="Gene3D" id="3.90.280.10">
    <property type="entry name" value="PEBP-like"/>
    <property type="match status" value="1"/>
</dbReference>
<dbReference type="AlphaFoldDB" id="A0A1G2SA58"/>
<dbReference type="InterPro" id="IPR005247">
    <property type="entry name" value="YbhB_YbcL/LppC-like"/>
</dbReference>
<dbReference type="EMBL" id="MHUT01000006">
    <property type="protein sequence ID" value="OHA81608.1"/>
    <property type="molecule type" value="Genomic_DNA"/>
</dbReference>
<dbReference type="PANTHER" id="PTHR30289:SF1">
    <property type="entry name" value="PEBP (PHOSPHATIDYLETHANOLAMINE-BINDING PROTEIN) FAMILY PROTEIN"/>
    <property type="match status" value="1"/>
</dbReference>
<protein>
    <submittedName>
        <fullName evidence="1">Kinase inhibitor</fullName>
    </submittedName>
</protein>
<evidence type="ECO:0000313" key="1">
    <source>
        <dbReference type="EMBL" id="OHA81608.1"/>
    </source>
</evidence>
<comment type="caution">
    <text evidence="1">The sequence shown here is derived from an EMBL/GenBank/DDBJ whole genome shotgun (WGS) entry which is preliminary data.</text>
</comment>
<accession>A0A1G2SA58</accession>
<organism evidence="1 2">
    <name type="scientific">Candidatus Yonathbacteria bacterium RIFCSPHIGHO2_02_FULL_44_14</name>
    <dbReference type="NCBI Taxonomy" id="1802724"/>
    <lineage>
        <taxon>Bacteria</taxon>
        <taxon>Candidatus Yonathiibacteriota</taxon>
    </lineage>
</organism>
<reference evidence="1 2" key="1">
    <citation type="journal article" date="2016" name="Nat. Commun.">
        <title>Thousands of microbial genomes shed light on interconnected biogeochemical processes in an aquifer system.</title>
        <authorList>
            <person name="Anantharaman K."/>
            <person name="Brown C.T."/>
            <person name="Hug L.A."/>
            <person name="Sharon I."/>
            <person name="Castelle C.J."/>
            <person name="Probst A.J."/>
            <person name="Thomas B.C."/>
            <person name="Singh A."/>
            <person name="Wilkins M.J."/>
            <person name="Karaoz U."/>
            <person name="Brodie E.L."/>
            <person name="Williams K.H."/>
            <person name="Hubbard S.S."/>
            <person name="Banfield J.F."/>
        </authorList>
    </citation>
    <scope>NUCLEOTIDE SEQUENCE [LARGE SCALE GENOMIC DNA]</scope>
</reference>
<name>A0A1G2SA58_9BACT</name>
<proteinExistence type="predicted"/>
<dbReference type="PANTHER" id="PTHR30289">
    <property type="entry name" value="UNCHARACTERIZED PROTEIN YBCL-RELATED"/>
    <property type="match status" value="1"/>
</dbReference>
<dbReference type="Proteomes" id="UP000179118">
    <property type="component" value="Unassembled WGS sequence"/>
</dbReference>
<evidence type="ECO:0000313" key="2">
    <source>
        <dbReference type="Proteomes" id="UP000179118"/>
    </source>
</evidence>
<dbReference type="InterPro" id="IPR008914">
    <property type="entry name" value="PEBP"/>
</dbReference>
<dbReference type="Pfam" id="PF01161">
    <property type="entry name" value="PBP"/>
    <property type="match status" value="1"/>
</dbReference>